<comment type="caution">
    <text evidence="2">The sequence shown here is derived from an EMBL/GenBank/DDBJ whole genome shotgun (WGS) entry which is preliminary data.</text>
</comment>
<protein>
    <submittedName>
        <fullName evidence="2">Uncharacterized protein</fullName>
    </submittedName>
</protein>
<dbReference type="Proteomes" id="UP000770661">
    <property type="component" value="Unassembled WGS sequence"/>
</dbReference>
<reference evidence="2" key="1">
    <citation type="submission" date="2020-07" db="EMBL/GenBank/DDBJ databases">
        <title>The High-quality genome of the commercially important snow crab, Chionoecetes opilio.</title>
        <authorList>
            <person name="Jeong J.-H."/>
            <person name="Ryu S."/>
        </authorList>
    </citation>
    <scope>NUCLEOTIDE SEQUENCE</scope>
    <source>
        <strain evidence="2">MADBK_172401_WGS</strain>
        <tissue evidence="2">Digestive gland</tissue>
    </source>
</reference>
<keyword evidence="3" id="KW-1185">Reference proteome</keyword>
<feature type="region of interest" description="Disordered" evidence="1">
    <location>
        <begin position="1"/>
        <end position="22"/>
    </location>
</feature>
<evidence type="ECO:0000313" key="3">
    <source>
        <dbReference type="Proteomes" id="UP000770661"/>
    </source>
</evidence>
<organism evidence="2 3">
    <name type="scientific">Chionoecetes opilio</name>
    <name type="common">Atlantic snow crab</name>
    <name type="synonym">Cancer opilio</name>
    <dbReference type="NCBI Taxonomy" id="41210"/>
    <lineage>
        <taxon>Eukaryota</taxon>
        <taxon>Metazoa</taxon>
        <taxon>Ecdysozoa</taxon>
        <taxon>Arthropoda</taxon>
        <taxon>Crustacea</taxon>
        <taxon>Multicrustacea</taxon>
        <taxon>Malacostraca</taxon>
        <taxon>Eumalacostraca</taxon>
        <taxon>Eucarida</taxon>
        <taxon>Decapoda</taxon>
        <taxon>Pleocyemata</taxon>
        <taxon>Brachyura</taxon>
        <taxon>Eubrachyura</taxon>
        <taxon>Majoidea</taxon>
        <taxon>Majidae</taxon>
        <taxon>Chionoecetes</taxon>
    </lineage>
</organism>
<evidence type="ECO:0000256" key="1">
    <source>
        <dbReference type="SAM" id="MobiDB-lite"/>
    </source>
</evidence>
<dbReference type="EMBL" id="JACEEZ010022980">
    <property type="protein sequence ID" value="KAG0711828.1"/>
    <property type="molecule type" value="Genomic_DNA"/>
</dbReference>
<evidence type="ECO:0000313" key="2">
    <source>
        <dbReference type="EMBL" id="KAG0711828.1"/>
    </source>
</evidence>
<sequence>MVICPTAGRSQRPAGEPLSKSPAALRRTLPSGRRGFSCSLGKHQFSKFLPSTRRFGLMTSEPSEQPSPPLRRALSVVPDEQVTQIAWLHGKQSGDGHVILDVQRIQGASSSPFLSTPPWDNGLLAAFCIKGAGRAGPGASFLNRCRCGRPPLP</sequence>
<name>A0A8J5BX27_CHIOP</name>
<accession>A0A8J5BX27</accession>
<dbReference type="AlphaFoldDB" id="A0A8J5BX27"/>
<gene>
    <name evidence="2" type="ORF">GWK47_019772</name>
</gene>
<proteinExistence type="predicted"/>